<keyword evidence="4" id="KW-0716">Sensory transduction</keyword>
<evidence type="ECO:0000256" key="11">
    <source>
        <dbReference type="ARBA" id="ARBA00023180"/>
    </source>
</evidence>
<dbReference type="OrthoDB" id="195015at2759"/>
<evidence type="ECO:0000256" key="4">
    <source>
        <dbReference type="ARBA" id="ARBA00022606"/>
    </source>
</evidence>
<keyword evidence="9" id="KW-1015">Disulfide bond</keyword>
<organism evidence="14 15">
    <name type="scientific">Danaus chrysippus</name>
    <name type="common">African queen</name>
    <dbReference type="NCBI Taxonomy" id="151541"/>
    <lineage>
        <taxon>Eukaryota</taxon>
        <taxon>Metazoa</taxon>
        <taxon>Ecdysozoa</taxon>
        <taxon>Arthropoda</taxon>
        <taxon>Hexapoda</taxon>
        <taxon>Insecta</taxon>
        <taxon>Pterygota</taxon>
        <taxon>Neoptera</taxon>
        <taxon>Endopterygota</taxon>
        <taxon>Lepidoptera</taxon>
        <taxon>Glossata</taxon>
        <taxon>Ditrysia</taxon>
        <taxon>Papilionoidea</taxon>
        <taxon>Nymphalidae</taxon>
        <taxon>Danainae</taxon>
        <taxon>Danaini</taxon>
        <taxon>Danaina</taxon>
        <taxon>Danaus</taxon>
        <taxon>Anosia</taxon>
    </lineage>
</organism>
<keyword evidence="3" id="KW-1003">Cell membrane</keyword>
<dbReference type="GO" id="GO:0005886">
    <property type="term" value="C:plasma membrane"/>
    <property type="evidence" value="ECO:0007669"/>
    <property type="project" value="UniProtKB-SubCell"/>
</dbReference>
<comment type="subcellular location">
    <subcellularLocation>
        <location evidence="1">Cell membrane</location>
    </subcellularLocation>
</comment>
<keyword evidence="10" id="KW-0675">Receptor</keyword>
<keyword evidence="8 13" id="KW-0472">Membrane</keyword>
<dbReference type="GO" id="GO:0005737">
    <property type="term" value="C:cytoplasm"/>
    <property type="evidence" value="ECO:0007669"/>
    <property type="project" value="TreeGrafter"/>
</dbReference>
<evidence type="ECO:0000256" key="6">
    <source>
        <dbReference type="ARBA" id="ARBA00022725"/>
    </source>
</evidence>
<evidence type="ECO:0000313" key="14">
    <source>
        <dbReference type="EMBL" id="CAG9562912.1"/>
    </source>
</evidence>
<evidence type="ECO:0000256" key="9">
    <source>
        <dbReference type="ARBA" id="ARBA00023157"/>
    </source>
</evidence>
<reference evidence="14" key="1">
    <citation type="submission" date="2021-09" db="EMBL/GenBank/DDBJ databases">
        <authorList>
            <person name="Martin H S."/>
        </authorList>
    </citation>
    <scope>NUCLEOTIDE SEQUENCE</scope>
</reference>
<evidence type="ECO:0000256" key="10">
    <source>
        <dbReference type="ARBA" id="ARBA00023170"/>
    </source>
</evidence>
<keyword evidence="5 13" id="KW-0812">Transmembrane</keyword>
<gene>
    <name evidence="14" type="ORF">DCHRY22_LOCUS4173</name>
</gene>
<dbReference type="EMBL" id="CAKASE010000049">
    <property type="protein sequence ID" value="CAG9562912.1"/>
    <property type="molecule type" value="Genomic_DNA"/>
</dbReference>
<comment type="caution">
    <text evidence="14">The sequence shown here is derived from an EMBL/GenBank/DDBJ whole genome shotgun (WGS) entry which is preliminary data.</text>
</comment>
<evidence type="ECO:0000256" key="3">
    <source>
        <dbReference type="ARBA" id="ARBA00022475"/>
    </source>
</evidence>
<dbReference type="GO" id="GO:0005044">
    <property type="term" value="F:scavenger receptor activity"/>
    <property type="evidence" value="ECO:0007669"/>
    <property type="project" value="TreeGrafter"/>
</dbReference>
<keyword evidence="11" id="KW-0325">Glycoprotein</keyword>
<keyword evidence="15" id="KW-1185">Reference proteome</keyword>
<sequence>MYGNNTKVFFTTSICVLIVAIVMASWGFPKIVRQQIKKNLQLDNSSAMFEKWRVLPMPLSFKVYLFTVTNTEDINNGEKPILKEIGPYVYKEYRRKRILGYGDNDTIRYMLKKTFEFDEEASGELSQDDEITVINYSYMATILTVNDMMPSALGLVNSALGSFFPNLTDPFLRVRVRDLLFDGIYLNCVGDNAALSLVCGKIKLDKPPAMRPSEDGNGFYFSMFGHLNRTESGPYDMVRGTENINELGHIVAYDGKTVMKQWGDPYCGKLNGSDSSIFPPFQNGVPKRIYTFEPEICRSLYASLVDKRTIFNMSAYYYEIDETALASKTMNPGNKCFCKINWSNNHDGCLLMGLLNLNPCKNVPAILSLPHFYLASEELLEYFKGGVKPEREKHTTFAYLESGAELPKDIQQELVQANTLLTYVEVARWVILTIAILLCVISAFMVTRTGLKPWPKSHNSLHLHVPDKDVVQDLSLKRETIAPQFLASDLAPTTERAEGFL</sequence>
<accession>A0A8J2QHD0</accession>
<dbReference type="AlphaFoldDB" id="A0A8J2QHD0"/>
<dbReference type="Proteomes" id="UP000789524">
    <property type="component" value="Unassembled WGS sequence"/>
</dbReference>
<dbReference type="PANTHER" id="PTHR11923:SF109">
    <property type="entry name" value="SENSORY NEURON MEMBRANE PROTEIN 2"/>
    <property type="match status" value="1"/>
</dbReference>
<evidence type="ECO:0000256" key="12">
    <source>
        <dbReference type="ARBA" id="ARBA00040645"/>
    </source>
</evidence>
<evidence type="ECO:0000256" key="7">
    <source>
        <dbReference type="ARBA" id="ARBA00022989"/>
    </source>
</evidence>
<dbReference type="PANTHER" id="PTHR11923">
    <property type="entry name" value="SCAVENGER RECEPTOR CLASS B TYPE-1 SR-B1"/>
    <property type="match status" value="1"/>
</dbReference>
<dbReference type="GO" id="GO:0007608">
    <property type="term" value="P:sensory perception of smell"/>
    <property type="evidence" value="ECO:0007669"/>
    <property type="project" value="UniProtKB-KW"/>
</dbReference>
<evidence type="ECO:0000256" key="8">
    <source>
        <dbReference type="ARBA" id="ARBA00023136"/>
    </source>
</evidence>
<comment type="similarity">
    <text evidence="2">Belongs to the CD36 family.</text>
</comment>
<evidence type="ECO:0000256" key="2">
    <source>
        <dbReference type="ARBA" id="ARBA00010532"/>
    </source>
</evidence>
<dbReference type="Pfam" id="PF01130">
    <property type="entry name" value="CD36"/>
    <property type="match status" value="1"/>
</dbReference>
<evidence type="ECO:0000256" key="5">
    <source>
        <dbReference type="ARBA" id="ARBA00022692"/>
    </source>
</evidence>
<evidence type="ECO:0000256" key="13">
    <source>
        <dbReference type="SAM" id="Phobius"/>
    </source>
</evidence>
<protein>
    <recommendedName>
        <fullName evidence="12">Sensory neuron membrane protein 2</fullName>
    </recommendedName>
</protein>
<dbReference type="PRINTS" id="PR01609">
    <property type="entry name" value="CD36FAMILY"/>
</dbReference>
<name>A0A8J2QHD0_9NEOP</name>
<feature type="transmembrane region" description="Helical" evidence="13">
    <location>
        <begin position="426"/>
        <end position="446"/>
    </location>
</feature>
<evidence type="ECO:0000313" key="15">
    <source>
        <dbReference type="Proteomes" id="UP000789524"/>
    </source>
</evidence>
<dbReference type="InterPro" id="IPR002159">
    <property type="entry name" value="CD36_fam"/>
</dbReference>
<evidence type="ECO:0000256" key="1">
    <source>
        <dbReference type="ARBA" id="ARBA00004236"/>
    </source>
</evidence>
<proteinExistence type="inferred from homology"/>
<keyword evidence="7 13" id="KW-1133">Transmembrane helix</keyword>
<keyword evidence="6" id="KW-0552">Olfaction</keyword>